<evidence type="ECO:0000259" key="5">
    <source>
        <dbReference type="PROSITE" id="PS50966"/>
    </source>
</evidence>
<keyword evidence="2 4" id="KW-0863">Zinc-finger</keyword>
<comment type="caution">
    <text evidence="6">The sequence shown here is derived from an EMBL/GenBank/DDBJ whole genome shotgun (WGS) entry which is preliminary data.</text>
</comment>
<dbReference type="SUPFAM" id="SSF57756">
    <property type="entry name" value="Retrovirus zinc finger-like domains"/>
    <property type="match status" value="1"/>
</dbReference>
<organism evidence="6 7">
    <name type="scientific">Arachis hypogaea</name>
    <name type="common">Peanut</name>
    <dbReference type="NCBI Taxonomy" id="3818"/>
    <lineage>
        <taxon>Eukaryota</taxon>
        <taxon>Viridiplantae</taxon>
        <taxon>Streptophyta</taxon>
        <taxon>Embryophyta</taxon>
        <taxon>Tracheophyta</taxon>
        <taxon>Spermatophyta</taxon>
        <taxon>Magnoliopsida</taxon>
        <taxon>eudicotyledons</taxon>
        <taxon>Gunneridae</taxon>
        <taxon>Pentapetalae</taxon>
        <taxon>rosids</taxon>
        <taxon>fabids</taxon>
        <taxon>Fabales</taxon>
        <taxon>Fabaceae</taxon>
        <taxon>Papilionoideae</taxon>
        <taxon>50 kb inversion clade</taxon>
        <taxon>dalbergioids sensu lato</taxon>
        <taxon>Dalbergieae</taxon>
        <taxon>Pterocarpus clade</taxon>
        <taxon>Arachis</taxon>
    </lineage>
</organism>
<sequence>MAMAQYSSTAEDWLGSLFWADGICRADYQHFGDVFAFHATYKKNKYKHSILEFVENLERALRDYRNNEMVVQFKIINSDHVLTTNLQSLELCDVNIYTREIFKLVRKQIEEVVSLDIIHSKPLSTTMVYKICAFQKRVKIFTVVYDRNEKKLECECCHWDHEGYPCSHMLCVLRREDVDELPESIILKRRTRDAKKYTNDQTVESTTNDAEKGFLMRYDAMSVATMWMSFLAAQEVPLFADTMNEVTRWTKNLEKRCSIKRQNEVADVLHPAAEFVGDPCVAKTKGAPKIKKNETRKMSCSNCFVKGHTKRHCPKLADEGDRAMIISLLDVQTQMRQKKSLFVPLGVRIMVETILQSLVLSSWVLHRI</sequence>
<proteinExistence type="predicted"/>
<dbReference type="EMBL" id="SDMP01000019">
    <property type="protein sequence ID" value="RYQ89480.1"/>
    <property type="molecule type" value="Genomic_DNA"/>
</dbReference>
<name>A0A444XII5_ARAHY</name>
<dbReference type="InterPro" id="IPR007527">
    <property type="entry name" value="Znf_SWIM"/>
</dbReference>
<protein>
    <recommendedName>
        <fullName evidence="5">SWIM-type domain-containing protein</fullName>
    </recommendedName>
</protein>
<evidence type="ECO:0000313" key="6">
    <source>
        <dbReference type="EMBL" id="RYQ89480.1"/>
    </source>
</evidence>
<evidence type="ECO:0000313" key="7">
    <source>
        <dbReference type="Proteomes" id="UP000289738"/>
    </source>
</evidence>
<dbReference type="PANTHER" id="PTHR47718:SF7">
    <property type="entry name" value="PROTEIN FAR1-RELATED SEQUENCE"/>
    <property type="match status" value="1"/>
</dbReference>
<dbReference type="GO" id="GO:0003676">
    <property type="term" value="F:nucleic acid binding"/>
    <property type="evidence" value="ECO:0007669"/>
    <property type="project" value="InterPro"/>
</dbReference>
<dbReference type="InterPro" id="IPR006564">
    <property type="entry name" value="Znf_PMZ"/>
</dbReference>
<dbReference type="Pfam" id="PF04434">
    <property type="entry name" value="SWIM"/>
    <property type="match status" value="1"/>
</dbReference>
<dbReference type="GO" id="GO:0008270">
    <property type="term" value="F:zinc ion binding"/>
    <property type="evidence" value="ECO:0007669"/>
    <property type="project" value="UniProtKB-KW"/>
</dbReference>
<keyword evidence="3" id="KW-0862">Zinc</keyword>
<dbReference type="PROSITE" id="PS50966">
    <property type="entry name" value="ZF_SWIM"/>
    <property type="match status" value="1"/>
</dbReference>
<dbReference type="AlphaFoldDB" id="A0A444XII5"/>
<dbReference type="SMART" id="SM00575">
    <property type="entry name" value="ZnF_PMZ"/>
    <property type="match status" value="1"/>
</dbReference>
<evidence type="ECO:0000256" key="3">
    <source>
        <dbReference type="ARBA" id="ARBA00022833"/>
    </source>
</evidence>
<keyword evidence="1" id="KW-0479">Metal-binding</keyword>
<evidence type="ECO:0000256" key="4">
    <source>
        <dbReference type="PROSITE-ProRule" id="PRU00325"/>
    </source>
</evidence>
<reference evidence="6 7" key="1">
    <citation type="submission" date="2019-01" db="EMBL/GenBank/DDBJ databases">
        <title>Sequencing of cultivated peanut Arachis hypogaea provides insights into genome evolution and oil improvement.</title>
        <authorList>
            <person name="Chen X."/>
        </authorList>
    </citation>
    <scope>NUCLEOTIDE SEQUENCE [LARGE SCALE GENOMIC DNA]</scope>
    <source>
        <strain evidence="7">cv. Fuhuasheng</strain>
        <tissue evidence="6">Leaves</tissue>
    </source>
</reference>
<evidence type="ECO:0000256" key="1">
    <source>
        <dbReference type="ARBA" id="ARBA00022723"/>
    </source>
</evidence>
<keyword evidence="7" id="KW-1185">Reference proteome</keyword>
<dbReference type="Proteomes" id="UP000289738">
    <property type="component" value="Chromosome B09"/>
</dbReference>
<gene>
    <name evidence="6" type="ORF">Ahy_B09g096101</name>
</gene>
<feature type="domain" description="SWIM-type" evidence="5">
    <location>
        <begin position="141"/>
        <end position="177"/>
    </location>
</feature>
<dbReference type="PANTHER" id="PTHR47718">
    <property type="entry name" value="OS01G0519700 PROTEIN"/>
    <property type="match status" value="1"/>
</dbReference>
<evidence type="ECO:0000256" key="2">
    <source>
        <dbReference type="ARBA" id="ARBA00022771"/>
    </source>
</evidence>
<dbReference type="InterPro" id="IPR036875">
    <property type="entry name" value="Znf_CCHC_sf"/>
</dbReference>
<accession>A0A444XII5</accession>